<evidence type="ECO:0000313" key="1">
    <source>
        <dbReference type="EnsemblMetazoa" id="CJA18191.1"/>
    </source>
</evidence>
<name>A0A8R1E2F3_CAEJA</name>
<accession>A0A8R1E2F3</accession>
<evidence type="ECO:0000313" key="2">
    <source>
        <dbReference type="Proteomes" id="UP000005237"/>
    </source>
</evidence>
<dbReference type="Proteomes" id="UP000005237">
    <property type="component" value="Unassembled WGS sequence"/>
</dbReference>
<organism evidence="1 2">
    <name type="scientific">Caenorhabditis japonica</name>
    <dbReference type="NCBI Taxonomy" id="281687"/>
    <lineage>
        <taxon>Eukaryota</taxon>
        <taxon>Metazoa</taxon>
        <taxon>Ecdysozoa</taxon>
        <taxon>Nematoda</taxon>
        <taxon>Chromadorea</taxon>
        <taxon>Rhabditida</taxon>
        <taxon>Rhabditina</taxon>
        <taxon>Rhabditomorpha</taxon>
        <taxon>Rhabditoidea</taxon>
        <taxon>Rhabditidae</taxon>
        <taxon>Peloderinae</taxon>
        <taxon>Caenorhabditis</taxon>
    </lineage>
</organism>
<dbReference type="EnsemblMetazoa" id="CJA18191.1">
    <property type="protein sequence ID" value="CJA18191.1"/>
    <property type="gene ID" value="WBGene00137395"/>
</dbReference>
<dbReference type="AlphaFoldDB" id="A0A8R1E2F3"/>
<proteinExistence type="predicted"/>
<reference evidence="1" key="2">
    <citation type="submission" date="2022-06" db="UniProtKB">
        <authorList>
            <consortium name="EnsemblMetazoa"/>
        </authorList>
    </citation>
    <scope>IDENTIFICATION</scope>
    <source>
        <strain evidence="1">DF5081</strain>
    </source>
</reference>
<sequence>MEDQLGSLKKKPWMPVSEIREEFANCALLKYGTFSEHDFKYDKGMYGWMNIMKFSCAFINDEFLVFGMAFARTRFRLKQVILKRQDTHWAMSGRSLTTRDVQKITEVFTIRFSEYVKEKLSDELKKLQPAHTNFEVNANQIKNETFEELAVAYGRLRKHIKLSDSRGHTFSTMAFGIKSRIMVASPSSASRAVESISDELSDAPLKVLDTCHKDICTYENMCNILEMADDEAVADLAVVVAISI</sequence>
<protein>
    <submittedName>
        <fullName evidence="1">Uncharacterized protein</fullName>
    </submittedName>
</protein>
<keyword evidence="2" id="KW-1185">Reference proteome</keyword>
<reference evidence="2" key="1">
    <citation type="submission" date="2010-08" db="EMBL/GenBank/DDBJ databases">
        <authorList>
            <consortium name="Caenorhabditis japonica Sequencing Consortium"/>
            <person name="Wilson R.K."/>
        </authorList>
    </citation>
    <scope>NUCLEOTIDE SEQUENCE [LARGE SCALE GENOMIC DNA]</scope>
    <source>
        <strain evidence="2">DF5081</strain>
    </source>
</reference>